<evidence type="ECO:0000313" key="1">
    <source>
        <dbReference type="EMBL" id="KAK1138370.1"/>
    </source>
</evidence>
<gene>
    <name evidence="1" type="ORF">N8T08_002674</name>
</gene>
<proteinExistence type="predicted"/>
<organism evidence="1 2">
    <name type="scientific">Aspergillus melleus</name>
    <dbReference type="NCBI Taxonomy" id="138277"/>
    <lineage>
        <taxon>Eukaryota</taxon>
        <taxon>Fungi</taxon>
        <taxon>Dikarya</taxon>
        <taxon>Ascomycota</taxon>
        <taxon>Pezizomycotina</taxon>
        <taxon>Eurotiomycetes</taxon>
        <taxon>Eurotiomycetidae</taxon>
        <taxon>Eurotiales</taxon>
        <taxon>Aspergillaceae</taxon>
        <taxon>Aspergillus</taxon>
        <taxon>Aspergillus subgen. Circumdati</taxon>
    </lineage>
</organism>
<evidence type="ECO:0000313" key="2">
    <source>
        <dbReference type="Proteomes" id="UP001177260"/>
    </source>
</evidence>
<dbReference type="EMBL" id="JAOPJF010000157">
    <property type="protein sequence ID" value="KAK1138370.1"/>
    <property type="molecule type" value="Genomic_DNA"/>
</dbReference>
<sequence length="631" mass="69861">MPPKLRGSLQRSLRRVQNSASDLPCPSCATFRRALSTRRSANISDGNRQSSSWAASPRPSTTSSVIHSGRQVPPRLRELYEALGQVQNVATEQVNLSRLQLALRGLESEVPLIRVAVLGLDDANSARRLVRLLLADPLTPRETWEDALDAYEADTSRGLLIRYGDVSESIPNNLLPTISVPSSILKKGNLEILVSSLGADTEMPEAHFTAETFLVPTVTIQTSHSGRHNVVRYPVHRAIVCGRGVDGLLAYSNLVARSDLKKETGSVYGAIELTASDPEKHNDRIAFVDIDQADEALAKLRESVQNASLYERGWNGSGVQPVVDWLASLRADKDILDPSLRSLITSLVDAAETGVDAEQAKRAQEQQEGSVSDLVRGTMDRSVTEWAEKAHSELRSSLEEGFASKQWKDLAWWKLFWHVDDVGMITSEILEKKYLRRAEKEVIWTAGKFQQAGLLDEFLLETKQIAAPQADTEKSKDEASADAVDSQSPPTNDVPWPTQIPTSRNQLLETKVPSLQAMAQGLVAFSITTTSLSSVLSALTYISFPSTSIYETCTMAAVGLIYSIRRQQRKWDSAREFWENEVREDGRTALIETEDQLRTIVHEGGRRVNQASETHARETVERAKKALEDVK</sequence>
<name>A0ACC3ALK0_9EURO</name>
<accession>A0ACC3ALK0</accession>
<reference evidence="1 2" key="1">
    <citation type="journal article" date="2023" name="ACS Omega">
        <title>Identification of the Neoaspergillic Acid Biosynthesis Gene Cluster by Establishing an In Vitro CRISPR-Ribonucleoprotein Genetic System in Aspergillus melleus.</title>
        <authorList>
            <person name="Yuan B."/>
            <person name="Grau M.F."/>
            <person name="Murata R.M."/>
            <person name="Torok T."/>
            <person name="Venkateswaran K."/>
            <person name="Stajich J.E."/>
            <person name="Wang C.C.C."/>
        </authorList>
    </citation>
    <scope>NUCLEOTIDE SEQUENCE [LARGE SCALE GENOMIC DNA]</scope>
    <source>
        <strain evidence="1 2">IMV 1140</strain>
    </source>
</reference>
<dbReference type="Proteomes" id="UP001177260">
    <property type="component" value="Unassembled WGS sequence"/>
</dbReference>
<protein>
    <submittedName>
        <fullName evidence="1">Uncharacterized protein</fullName>
    </submittedName>
</protein>
<keyword evidence="2" id="KW-1185">Reference proteome</keyword>
<comment type="caution">
    <text evidence="1">The sequence shown here is derived from an EMBL/GenBank/DDBJ whole genome shotgun (WGS) entry which is preliminary data.</text>
</comment>